<dbReference type="InterPro" id="IPR036165">
    <property type="entry name" value="YefM-like_sf"/>
</dbReference>
<evidence type="ECO:0000256" key="2">
    <source>
        <dbReference type="RuleBase" id="RU362080"/>
    </source>
</evidence>
<organism evidence="3 4">
    <name type="scientific">Roseicella aquatilis</name>
    <dbReference type="NCBI Taxonomy" id="2527868"/>
    <lineage>
        <taxon>Bacteria</taxon>
        <taxon>Pseudomonadati</taxon>
        <taxon>Pseudomonadota</taxon>
        <taxon>Alphaproteobacteria</taxon>
        <taxon>Acetobacterales</taxon>
        <taxon>Roseomonadaceae</taxon>
        <taxon>Roseicella</taxon>
    </lineage>
</organism>
<dbReference type="InterPro" id="IPR006442">
    <property type="entry name" value="Antitoxin_Phd/YefM"/>
</dbReference>
<evidence type="ECO:0000256" key="1">
    <source>
        <dbReference type="ARBA" id="ARBA00009981"/>
    </source>
</evidence>
<dbReference type="NCBIfam" id="TIGR01552">
    <property type="entry name" value="phd_fam"/>
    <property type="match status" value="1"/>
</dbReference>
<dbReference type="AlphaFoldDB" id="A0A4V2WJU1"/>
<proteinExistence type="inferred from homology"/>
<dbReference type="OrthoDB" id="361531at2"/>
<dbReference type="RefSeq" id="WP_132294109.1">
    <property type="nucleotide sequence ID" value="NZ_SKBM01000025.1"/>
</dbReference>
<gene>
    <name evidence="3" type="ORF">EXY23_20780</name>
</gene>
<reference evidence="3 4" key="1">
    <citation type="submission" date="2019-03" db="EMBL/GenBank/DDBJ databases">
        <title>Paracraurococcus aquatilis NE82 genome sequence.</title>
        <authorList>
            <person name="Zhao Y."/>
            <person name="Du Z."/>
        </authorList>
    </citation>
    <scope>NUCLEOTIDE SEQUENCE [LARGE SCALE GENOMIC DNA]</scope>
    <source>
        <strain evidence="3 4">NE82</strain>
    </source>
</reference>
<sequence length="84" mass="9667">MREVQASEAKTHLPRLLDEVERGETIVITRHGRPIARIVPEVSRRQAEIAKAVSELRALRHSIAERGESLSWDELKAFRDEGRR</sequence>
<name>A0A4V2WJU1_9PROT</name>
<evidence type="ECO:0000313" key="4">
    <source>
        <dbReference type="Proteomes" id="UP000295023"/>
    </source>
</evidence>
<dbReference type="Proteomes" id="UP000295023">
    <property type="component" value="Unassembled WGS sequence"/>
</dbReference>
<dbReference type="EMBL" id="SKBM01000025">
    <property type="protein sequence ID" value="TCZ55768.1"/>
    <property type="molecule type" value="Genomic_DNA"/>
</dbReference>
<comment type="function">
    <text evidence="2">Antitoxin component of a type II toxin-antitoxin (TA) system.</text>
</comment>
<evidence type="ECO:0000313" key="3">
    <source>
        <dbReference type="EMBL" id="TCZ55768.1"/>
    </source>
</evidence>
<comment type="caution">
    <text evidence="3">The sequence shown here is derived from an EMBL/GenBank/DDBJ whole genome shotgun (WGS) entry which is preliminary data.</text>
</comment>
<dbReference type="Gene3D" id="3.40.1620.10">
    <property type="entry name" value="YefM-like domain"/>
    <property type="match status" value="1"/>
</dbReference>
<dbReference type="PANTHER" id="PTHR35377">
    <property type="entry name" value="ANTITOXIN VAPB49-RELATED-RELATED"/>
    <property type="match status" value="1"/>
</dbReference>
<protein>
    <recommendedName>
        <fullName evidence="2">Antitoxin</fullName>
    </recommendedName>
</protein>
<dbReference type="InterPro" id="IPR051416">
    <property type="entry name" value="phD-YefM_TA_antitoxins"/>
</dbReference>
<keyword evidence="4" id="KW-1185">Reference proteome</keyword>
<comment type="similarity">
    <text evidence="1 2">Belongs to the phD/YefM antitoxin family.</text>
</comment>
<accession>A0A4V2WJU1</accession>
<dbReference type="Pfam" id="PF02604">
    <property type="entry name" value="PhdYeFM_antitox"/>
    <property type="match status" value="1"/>
</dbReference>
<dbReference type="SUPFAM" id="SSF143120">
    <property type="entry name" value="YefM-like"/>
    <property type="match status" value="1"/>
</dbReference>